<evidence type="ECO:0000256" key="2">
    <source>
        <dbReference type="SAM" id="MobiDB-lite"/>
    </source>
</evidence>
<name>A0A1B8GR14_9PEZI</name>
<accession>A0A1B8GR14</accession>
<dbReference type="Proteomes" id="UP000091956">
    <property type="component" value="Unassembled WGS sequence"/>
</dbReference>
<dbReference type="RefSeq" id="XP_059319839.1">
    <property type="nucleotide sequence ID" value="XM_059463507.1"/>
</dbReference>
<keyword evidence="4" id="KW-1185">Reference proteome</keyword>
<feature type="repeat" description="ANK" evidence="1">
    <location>
        <begin position="314"/>
        <end position="346"/>
    </location>
</feature>
<dbReference type="SUPFAM" id="SSF48403">
    <property type="entry name" value="Ankyrin repeat"/>
    <property type="match status" value="1"/>
</dbReference>
<dbReference type="Gene3D" id="1.25.40.20">
    <property type="entry name" value="Ankyrin repeat-containing domain"/>
    <property type="match status" value="1"/>
</dbReference>
<dbReference type="InterPro" id="IPR002110">
    <property type="entry name" value="Ankyrin_rpt"/>
</dbReference>
<dbReference type="PANTHER" id="PTHR24118:SF99">
    <property type="entry name" value="POTE ANKYRIN DOMAIN FAMILY MEMBER 3C-RELATED"/>
    <property type="match status" value="1"/>
</dbReference>
<dbReference type="EMBL" id="KV460217">
    <property type="protein sequence ID" value="OBT98267.2"/>
    <property type="molecule type" value="Genomic_DNA"/>
</dbReference>
<feature type="region of interest" description="Disordered" evidence="2">
    <location>
        <begin position="564"/>
        <end position="586"/>
    </location>
</feature>
<dbReference type="Pfam" id="PF00023">
    <property type="entry name" value="Ank"/>
    <property type="match status" value="1"/>
</dbReference>
<reference evidence="3 4" key="1">
    <citation type="submission" date="2016-03" db="EMBL/GenBank/DDBJ databases">
        <title>Comparative genomics of Pseudogymnoascus destructans, the fungus causing white-nose syndrome of bats.</title>
        <authorList>
            <person name="Palmer J.M."/>
            <person name="Drees K.P."/>
            <person name="Foster J.T."/>
            <person name="Lindner D.L."/>
        </authorList>
    </citation>
    <scope>NUCLEOTIDE SEQUENCE [LARGE SCALE GENOMIC DNA]</scope>
    <source>
        <strain evidence="3 4">UAMH 10579</strain>
    </source>
</reference>
<evidence type="ECO:0000313" key="3">
    <source>
        <dbReference type="EMBL" id="OBT98267.2"/>
    </source>
</evidence>
<protein>
    <submittedName>
        <fullName evidence="3">Uncharacterized protein</fullName>
    </submittedName>
</protein>
<feature type="repeat" description="ANK" evidence="1">
    <location>
        <begin position="415"/>
        <end position="445"/>
    </location>
</feature>
<dbReference type="InterPro" id="IPR036770">
    <property type="entry name" value="Ankyrin_rpt-contain_sf"/>
</dbReference>
<feature type="repeat" description="ANK" evidence="1">
    <location>
        <begin position="446"/>
        <end position="478"/>
    </location>
</feature>
<organism evidence="3 4">
    <name type="scientific">Pseudogymnoascus verrucosus</name>
    <dbReference type="NCBI Taxonomy" id="342668"/>
    <lineage>
        <taxon>Eukaryota</taxon>
        <taxon>Fungi</taxon>
        <taxon>Dikarya</taxon>
        <taxon>Ascomycota</taxon>
        <taxon>Pezizomycotina</taxon>
        <taxon>Leotiomycetes</taxon>
        <taxon>Thelebolales</taxon>
        <taxon>Thelebolaceae</taxon>
        <taxon>Pseudogymnoascus</taxon>
    </lineage>
</organism>
<reference evidence="4" key="2">
    <citation type="journal article" date="2018" name="Nat. Commun.">
        <title>Extreme sensitivity to ultraviolet light in the fungal pathogen causing white-nose syndrome of bats.</title>
        <authorList>
            <person name="Palmer J.M."/>
            <person name="Drees K.P."/>
            <person name="Foster J.T."/>
            <person name="Lindner D.L."/>
        </authorList>
    </citation>
    <scope>NUCLEOTIDE SEQUENCE [LARGE SCALE GENOMIC DNA]</scope>
    <source>
        <strain evidence="4">UAMH 10579</strain>
    </source>
</reference>
<evidence type="ECO:0000256" key="1">
    <source>
        <dbReference type="PROSITE-ProRule" id="PRU00023"/>
    </source>
</evidence>
<dbReference type="GeneID" id="28836524"/>
<dbReference type="STRING" id="342668.A0A1B8GR14"/>
<gene>
    <name evidence="3" type="ORF">VE01_03138</name>
</gene>
<evidence type="ECO:0000313" key="4">
    <source>
        <dbReference type="Proteomes" id="UP000091956"/>
    </source>
</evidence>
<dbReference type="PROSITE" id="PS50297">
    <property type="entry name" value="ANK_REP_REGION"/>
    <property type="match status" value="2"/>
</dbReference>
<dbReference type="PROSITE" id="PS50088">
    <property type="entry name" value="ANK_REPEAT"/>
    <property type="match status" value="4"/>
</dbReference>
<dbReference type="PANTHER" id="PTHR24118">
    <property type="entry name" value="POTE ANKYRIN DOMAIN"/>
    <property type="match status" value="1"/>
</dbReference>
<sequence>MRKRRWLVARRKVITFRKQLSVMREEMIAVIHLGNLSIGSRVELRLANVITFSENAMRMLTEQSQRMRGLVQDIEGIKQSVGQEISKRRRSKCNLFGNPRLVAAEIAIAPATMSATIVVPNFSTDSWGCSFGPTPAWQLLNRTVILQLVSAMRHSQYRSPIFSLPGGPQVSLRTSRIVDQSASIFHFTHIGDLDAIKSLYSQGLASSLDVSHKKWNTPLHRDVTLIDFFIATEADEDVLDLAHRSPASLAWDIILSRSKSNTVIEHLLGSFGDSRYIEDYRFSHLHEVVLDIKHSSIEEALSRDPSWINCTDTHQNTPLLWASRRGNNVHVQTLLHCGADSSIKNDVGEDALIESVYFGRLDCMLSLLRAHAPISEAADGKKNLHHACKLRDDLAYIKSIIQRGTDINRKDCLIRTPFALASSMNHFRTIKYLLDHGAEIDARDAYGSTPLMRAVRYGALEAATLLFSYGADITATDVDNLTILHKVALSTDTSMMKLLQTQDLRGLYSDTRDISGKTAYQMLVEHKPCVETLIVFTELLDIIRRGAEVGEVVEQVFEMELELEPETEHTSMESSLYESEDALESF</sequence>
<feature type="repeat" description="ANK" evidence="1">
    <location>
        <begin position="379"/>
        <end position="412"/>
    </location>
</feature>
<dbReference type="Pfam" id="PF12796">
    <property type="entry name" value="Ank_2"/>
    <property type="match status" value="1"/>
</dbReference>
<keyword evidence="1" id="KW-0040">ANK repeat</keyword>
<dbReference type="AlphaFoldDB" id="A0A1B8GR14"/>
<proteinExistence type="predicted"/>
<dbReference type="SMART" id="SM00248">
    <property type="entry name" value="ANK"/>
    <property type="match status" value="7"/>
</dbReference>